<keyword evidence="5" id="KW-0963">Cytoplasm</keyword>
<dbReference type="GO" id="GO:0007059">
    <property type="term" value="P:chromosome segregation"/>
    <property type="evidence" value="ECO:0007669"/>
    <property type="project" value="InterPro"/>
</dbReference>
<feature type="coiled-coil region" evidence="14">
    <location>
        <begin position="61"/>
        <end position="88"/>
    </location>
</feature>
<dbReference type="GO" id="GO:0000278">
    <property type="term" value="P:mitotic cell cycle"/>
    <property type="evidence" value="ECO:0007669"/>
    <property type="project" value="TreeGrafter"/>
</dbReference>
<comment type="similarity">
    <text evidence="3">Belongs to the SKA2 family.</text>
</comment>
<keyword evidence="8" id="KW-0498">Mitosis</keyword>
<evidence type="ECO:0000256" key="3">
    <source>
        <dbReference type="ARBA" id="ARBA00010684"/>
    </source>
</evidence>
<dbReference type="GO" id="GO:0000940">
    <property type="term" value="C:outer kinetochore"/>
    <property type="evidence" value="ECO:0007669"/>
    <property type="project" value="InterPro"/>
</dbReference>
<evidence type="ECO:0000256" key="4">
    <source>
        <dbReference type="ARBA" id="ARBA00022454"/>
    </source>
</evidence>
<evidence type="ECO:0000256" key="5">
    <source>
        <dbReference type="ARBA" id="ARBA00022490"/>
    </source>
</evidence>
<dbReference type="PANTHER" id="PTHR32017:SF3">
    <property type="entry name" value="SPINDLE AND KINETOCHORE-ASSOCIATED PROTEIN 2"/>
    <property type="match status" value="1"/>
</dbReference>
<name>A0A9E7KZX2_9LILI</name>
<dbReference type="Proteomes" id="UP001055439">
    <property type="component" value="Chromosome 8"/>
</dbReference>
<dbReference type="AlphaFoldDB" id="A0A9E7KZX2"/>
<dbReference type="EMBL" id="CP097510">
    <property type="protein sequence ID" value="URE38692.1"/>
    <property type="molecule type" value="Genomic_DNA"/>
</dbReference>
<keyword evidence="12" id="KW-0137">Centromere</keyword>
<accession>A0A9E7KZX2</accession>
<organism evidence="16 17">
    <name type="scientific">Musa troglodytarum</name>
    <name type="common">fe'i banana</name>
    <dbReference type="NCBI Taxonomy" id="320322"/>
    <lineage>
        <taxon>Eukaryota</taxon>
        <taxon>Viridiplantae</taxon>
        <taxon>Streptophyta</taxon>
        <taxon>Embryophyta</taxon>
        <taxon>Tracheophyta</taxon>
        <taxon>Spermatophyta</taxon>
        <taxon>Magnoliopsida</taxon>
        <taxon>Liliopsida</taxon>
        <taxon>Zingiberales</taxon>
        <taxon>Musaceae</taxon>
        <taxon>Musa</taxon>
    </lineage>
</organism>
<dbReference type="GO" id="GO:0008017">
    <property type="term" value="F:microtubule binding"/>
    <property type="evidence" value="ECO:0007669"/>
    <property type="project" value="InterPro"/>
</dbReference>
<evidence type="ECO:0000256" key="9">
    <source>
        <dbReference type="ARBA" id="ARBA00022838"/>
    </source>
</evidence>
<dbReference type="Pfam" id="PF16740">
    <property type="entry name" value="SKA2"/>
    <property type="match status" value="1"/>
</dbReference>
<evidence type="ECO:0000313" key="17">
    <source>
        <dbReference type="Proteomes" id="UP001055439"/>
    </source>
</evidence>
<protein>
    <recommendedName>
        <fullName evidence="13">Protein FAM33A</fullName>
    </recommendedName>
</protein>
<evidence type="ECO:0000256" key="6">
    <source>
        <dbReference type="ARBA" id="ARBA00022618"/>
    </source>
</evidence>
<keyword evidence="10" id="KW-0206">Cytoskeleton</keyword>
<keyword evidence="9" id="KW-0995">Kinetochore</keyword>
<evidence type="ECO:0000256" key="7">
    <source>
        <dbReference type="ARBA" id="ARBA00022701"/>
    </source>
</evidence>
<sequence length="169" mass="19486">MAEQRRGNQQQRHHHHPAVDDVMKVLSRASRDLLLVQRQLDQEFQRSYPDDVNPCKIVARIKKIQEDLVSLKELCRELLAEKQDLIDKTRSVLVGQRHSLQMLLASSGLPSTSESDDIAYTNLNQKLKLFTNFTLLKNLRDHRSSGQSSLTRFATYLHLNRLSTNGQLK</sequence>
<dbReference type="InterPro" id="IPR026762">
    <property type="entry name" value="Ska2"/>
</dbReference>
<keyword evidence="7" id="KW-0493">Microtubule</keyword>
<dbReference type="GO" id="GO:0005876">
    <property type="term" value="C:spindle microtubule"/>
    <property type="evidence" value="ECO:0007669"/>
    <property type="project" value="InterPro"/>
</dbReference>
<keyword evidence="4" id="KW-0158">Chromosome</keyword>
<gene>
    <name evidence="16" type="ORF">MUK42_07261</name>
</gene>
<keyword evidence="11" id="KW-0131">Cell cycle</keyword>
<keyword evidence="17" id="KW-1185">Reference proteome</keyword>
<feature type="domain" description="Ska2 N-terminal" evidence="15">
    <location>
        <begin position="16"/>
        <end position="124"/>
    </location>
</feature>
<dbReference type="Gene3D" id="6.10.250.1380">
    <property type="match status" value="1"/>
</dbReference>
<dbReference type="GO" id="GO:0051301">
    <property type="term" value="P:cell division"/>
    <property type="evidence" value="ECO:0007669"/>
    <property type="project" value="UniProtKB-KW"/>
</dbReference>
<comment type="subcellular location">
    <subcellularLocation>
        <location evidence="2">Chromosome</location>
        <location evidence="2">Centromere</location>
        <location evidence="2">Kinetochore</location>
    </subcellularLocation>
    <subcellularLocation>
        <location evidence="1">Cytoplasm</location>
        <location evidence="1">Cytoskeleton</location>
        <location evidence="1">Spindle</location>
    </subcellularLocation>
</comment>
<evidence type="ECO:0000256" key="8">
    <source>
        <dbReference type="ARBA" id="ARBA00022776"/>
    </source>
</evidence>
<reference evidence="16" key="1">
    <citation type="submission" date="2022-05" db="EMBL/GenBank/DDBJ databases">
        <title>The Musa troglodytarum L. genome provides insights into the mechanism of non-climacteric behaviour and enrichment of carotenoids.</title>
        <authorList>
            <person name="Wang J."/>
        </authorList>
    </citation>
    <scope>NUCLEOTIDE SEQUENCE</scope>
    <source>
        <tissue evidence="16">Leaf</tissue>
    </source>
</reference>
<evidence type="ECO:0000256" key="2">
    <source>
        <dbReference type="ARBA" id="ARBA00004629"/>
    </source>
</evidence>
<evidence type="ECO:0000256" key="14">
    <source>
        <dbReference type="SAM" id="Coils"/>
    </source>
</evidence>
<evidence type="ECO:0000313" key="16">
    <source>
        <dbReference type="EMBL" id="URE38692.1"/>
    </source>
</evidence>
<evidence type="ECO:0000259" key="15">
    <source>
        <dbReference type="Pfam" id="PF16740"/>
    </source>
</evidence>
<evidence type="ECO:0000256" key="1">
    <source>
        <dbReference type="ARBA" id="ARBA00004186"/>
    </source>
</evidence>
<evidence type="ECO:0000256" key="13">
    <source>
        <dbReference type="ARBA" id="ARBA00029651"/>
    </source>
</evidence>
<evidence type="ECO:0000256" key="12">
    <source>
        <dbReference type="ARBA" id="ARBA00023328"/>
    </source>
</evidence>
<dbReference type="OrthoDB" id="193920at2759"/>
<keyword evidence="14" id="KW-0175">Coiled coil</keyword>
<dbReference type="PANTHER" id="PTHR32017">
    <property type="entry name" value="SPINDLE AND KINETOCHORE-ASSOCIATED PROTEIN 2"/>
    <property type="match status" value="1"/>
</dbReference>
<keyword evidence="6" id="KW-0132">Cell division</keyword>
<dbReference type="InterPro" id="IPR042091">
    <property type="entry name" value="Ska2_N"/>
</dbReference>
<evidence type="ECO:0000256" key="11">
    <source>
        <dbReference type="ARBA" id="ARBA00023306"/>
    </source>
</evidence>
<proteinExistence type="inferred from homology"/>
<evidence type="ECO:0000256" key="10">
    <source>
        <dbReference type="ARBA" id="ARBA00023212"/>
    </source>
</evidence>